<dbReference type="Proteomes" id="UP000807504">
    <property type="component" value="Unassembled WGS sequence"/>
</dbReference>
<feature type="transmembrane region" description="Helical" evidence="7">
    <location>
        <begin position="504"/>
        <end position="526"/>
    </location>
</feature>
<feature type="transmembrane region" description="Helical" evidence="7">
    <location>
        <begin position="474"/>
        <end position="492"/>
    </location>
</feature>
<evidence type="ECO:0000256" key="2">
    <source>
        <dbReference type="ARBA" id="ARBA00009172"/>
    </source>
</evidence>
<gene>
    <name evidence="8" type="ORF">HNY73_007936</name>
</gene>
<dbReference type="OrthoDB" id="78663at2759"/>
<sequence>MKVLYRHSSHAFELPTNKRAPSRHFSKLRIMKNIAVLGVGVHLLFFAYDGLSMLQSTMNREQGIGVISQATLYLCFCISAVLFPKYAIKKLGSKSTFAFSMLTYLPYVASNFYSHWALVIPTSILIGLGAALLWGSQATYLNDISLMYAELISNARDRKRQRNSGSERNSLSRRENVKSQSKRSLSCNPSYFVIYNNEANNLMLKLNKTTDAKRYSFPVAETPGAFTGADSINRCIEDDAAQENERMHYGSLDDVEKSSRYEHGEKGLAVASSIESSRQQLDMSERSKVIESTTARIFGFHGVTYLSSHVTSNLMTYYILQSEIPEGTKSNSSCVCGSDYCNVESLCFEQNIVAPSDQVRYILTTACVCVGFISVLIVFLLLDPLEEEKEEVSFSTDLLMATYKLGKRKELLLLIPLSLYIGMAQGFFTGDFNKSFVGCAWGTYHVGLVAICYGAVSGVSSFSSGWLVKRLGRIVIFVTATVVHLGANVFLLSWSPSADEPHMFFIAAGLWGMFVGVIWSQLRAFYGVLFKADEEAAFAAFHVWYSLGFSLSFACSNYICTGVKIYILLAICILGFLGYLSVEMLHLKNKVKD</sequence>
<evidence type="ECO:0000256" key="3">
    <source>
        <dbReference type="ARBA" id="ARBA00022692"/>
    </source>
</evidence>
<comment type="caution">
    <text evidence="8">The sequence shown here is derived from an EMBL/GenBank/DDBJ whole genome shotgun (WGS) entry which is preliminary data.</text>
</comment>
<comment type="similarity">
    <text evidence="2">Belongs to the unc-93 family.</text>
</comment>
<evidence type="ECO:0000256" key="1">
    <source>
        <dbReference type="ARBA" id="ARBA00004141"/>
    </source>
</evidence>
<keyword evidence="4 7" id="KW-1133">Transmembrane helix</keyword>
<organism evidence="8 9">
    <name type="scientific">Argiope bruennichi</name>
    <name type="common">Wasp spider</name>
    <name type="synonym">Aranea bruennichi</name>
    <dbReference type="NCBI Taxonomy" id="94029"/>
    <lineage>
        <taxon>Eukaryota</taxon>
        <taxon>Metazoa</taxon>
        <taxon>Ecdysozoa</taxon>
        <taxon>Arthropoda</taxon>
        <taxon>Chelicerata</taxon>
        <taxon>Arachnida</taxon>
        <taxon>Araneae</taxon>
        <taxon>Araneomorphae</taxon>
        <taxon>Entelegynae</taxon>
        <taxon>Araneoidea</taxon>
        <taxon>Araneidae</taxon>
        <taxon>Argiope</taxon>
    </lineage>
</organism>
<feature type="transmembrane region" description="Helical" evidence="7">
    <location>
        <begin position="565"/>
        <end position="582"/>
    </location>
</feature>
<dbReference type="Gene3D" id="1.20.1250.20">
    <property type="entry name" value="MFS general substrate transporter like domains"/>
    <property type="match status" value="2"/>
</dbReference>
<evidence type="ECO:0000256" key="7">
    <source>
        <dbReference type="SAM" id="Phobius"/>
    </source>
</evidence>
<dbReference type="Pfam" id="PF05978">
    <property type="entry name" value="UNC-93"/>
    <property type="match status" value="2"/>
</dbReference>
<evidence type="ECO:0000256" key="6">
    <source>
        <dbReference type="SAM" id="MobiDB-lite"/>
    </source>
</evidence>
<dbReference type="PANTHER" id="PTHR19444">
    <property type="entry name" value="UNC-93 RELATED"/>
    <property type="match status" value="1"/>
</dbReference>
<dbReference type="InterPro" id="IPR051951">
    <property type="entry name" value="UNC-93_regulatory"/>
</dbReference>
<keyword evidence="3 7" id="KW-0812">Transmembrane</keyword>
<feature type="transmembrane region" description="Helical" evidence="7">
    <location>
        <begin position="63"/>
        <end position="83"/>
    </location>
</feature>
<protein>
    <submittedName>
        <fullName evidence="8">UNC93-like protein like</fullName>
    </submittedName>
</protein>
<dbReference type="AlphaFoldDB" id="A0A8T0F9Y1"/>
<feature type="transmembrane region" description="Helical" evidence="7">
    <location>
        <begin position="104"/>
        <end position="134"/>
    </location>
</feature>
<evidence type="ECO:0000256" key="4">
    <source>
        <dbReference type="ARBA" id="ARBA00022989"/>
    </source>
</evidence>
<dbReference type="PANTHER" id="PTHR19444:SF13">
    <property type="entry name" value="PROTEIN UNC-93 HOMOLOG A"/>
    <property type="match status" value="1"/>
</dbReference>
<dbReference type="InterPro" id="IPR036259">
    <property type="entry name" value="MFS_trans_sf"/>
</dbReference>
<feature type="transmembrane region" description="Helical" evidence="7">
    <location>
        <begin position="361"/>
        <end position="382"/>
    </location>
</feature>
<comment type="subcellular location">
    <subcellularLocation>
        <location evidence="1">Membrane</location>
        <topology evidence="1">Multi-pass membrane protein</topology>
    </subcellularLocation>
</comment>
<reference evidence="8" key="2">
    <citation type="submission" date="2020-06" db="EMBL/GenBank/DDBJ databases">
        <authorList>
            <person name="Sheffer M."/>
        </authorList>
    </citation>
    <scope>NUCLEOTIDE SEQUENCE</scope>
</reference>
<keyword evidence="5 7" id="KW-0472">Membrane</keyword>
<feature type="transmembrane region" description="Helical" evidence="7">
    <location>
        <begin position="411"/>
        <end position="429"/>
    </location>
</feature>
<evidence type="ECO:0000313" key="9">
    <source>
        <dbReference type="Proteomes" id="UP000807504"/>
    </source>
</evidence>
<feature type="region of interest" description="Disordered" evidence="6">
    <location>
        <begin position="158"/>
        <end position="183"/>
    </location>
</feature>
<dbReference type="SUPFAM" id="SSF103473">
    <property type="entry name" value="MFS general substrate transporter"/>
    <property type="match status" value="2"/>
</dbReference>
<feature type="transmembrane region" description="Helical" evidence="7">
    <location>
        <begin position="441"/>
        <end position="462"/>
    </location>
</feature>
<dbReference type="GO" id="GO:0016020">
    <property type="term" value="C:membrane"/>
    <property type="evidence" value="ECO:0007669"/>
    <property type="project" value="UniProtKB-SubCell"/>
</dbReference>
<name>A0A8T0F9Y1_ARGBR</name>
<evidence type="ECO:0000313" key="8">
    <source>
        <dbReference type="EMBL" id="KAF8786180.1"/>
    </source>
</evidence>
<dbReference type="InterPro" id="IPR010291">
    <property type="entry name" value="Ion_channel_UNC-93"/>
</dbReference>
<proteinExistence type="inferred from homology"/>
<dbReference type="OMA" id="NYYPHWS"/>
<feature type="transmembrane region" description="Helical" evidence="7">
    <location>
        <begin position="538"/>
        <end position="559"/>
    </location>
</feature>
<accession>A0A8T0F9Y1</accession>
<keyword evidence="9" id="KW-1185">Reference proteome</keyword>
<dbReference type="EMBL" id="JABXBU010000015">
    <property type="protein sequence ID" value="KAF8786180.1"/>
    <property type="molecule type" value="Genomic_DNA"/>
</dbReference>
<feature type="transmembrane region" description="Helical" evidence="7">
    <location>
        <begin position="33"/>
        <end position="51"/>
    </location>
</feature>
<evidence type="ECO:0000256" key="5">
    <source>
        <dbReference type="ARBA" id="ARBA00023136"/>
    </source>
</evidence>
<reference evidence="8" key="1">
    <citation type="journal article" date="2020" name="bioRxiv">
        <title>Chromosome-level reference genome of the European wasp spider Argiope bruennichi: a resource for studies on range expansion and evolutionary adaptation.</title>
        <authorList>
            <person name="Sheffer M.M."/>
            <person name="Hoppe A."/>
            <person name="Krehenwinkel H."/>
            <person name="Uhl G."/>
            <person name="Kuss A.W."/>
            <person name="Jensen L."/>
            <person name="Jensen C."/>
            <person name="Gillespie R.G."/>
            <person name="Hoff K.J."/>
            <person name="Prost S."/>
        </authorList>
    </citation>
    <scope>NUCLEOTIDE SEQUENCE</scope>
</reference>